<dbReference type="InterPro" id="IPR018171">
    <property type="entry name" value="Pept_tRNA_hydro_CS"/>
</dbReference>
<dbReference type="InterPro" id="IPR001328">
    <property type="entry name" value="Pept_tRNA_hydro"/>
</dbReference>
<gene>
    <name evidence="7" type="primary">pth</name>
    <name evidence="10" type="ORF">SAMN04488006_1233</name>
</gene>
<dbReference type="FunFam" id="3.40.50.1470:FF:000001">
    <property type="entry name" value="Peptidyl-tRNA hydrolase"/>
    <property type="match status" value="1"/>
</dbReference>
<dbReference type="STRING" id="593133.SAMN04488006_1233"/>
<comment type="similarity">
    <text evidence="5 7 9">Belongs to the PTH family.</text>
</comment>
<evidence type="ECO:0000256" key="1">
    <source>
        <dbReference type="ARBA" id="ARBA00013260"/>
    </source>
</evidence>
<evidence type="ECO:0000256" key="9">
    <source>
        <dbReference type="RuleBase" id="RU004320"/>
    </source>
</evidence>
<accession>A0A1I6PP14</accession>
<keyword evidence="11" id="KW-1185">Reference proteome</keyword>
<sequence length="210" mass="23555">MTLKQLVKIIFSFKKEIPTENNMKTFLIAGLGNIGEKYANTRHNIGFKILDELASKENVSFETEKLGDIAKFRFKGRTFILLKPSTYMNLSGKAVKYWLTKEKVAIENLLVICDDLNLDFGAIRVKGKGSDGGHNGLKDINAVLNTQQYARFRFGVGADFSKGRQVDYVLGEWDKEENKSLPERLDKGCELIKSFGTAGLNNTMNAFNGK</sequence>
<dbReference type="GO" id="GO:0005737">
    <property type="term" value="C:cytoplasm"/>
    <property type="evidence" value="ECO:0007669"/>
    <property type="project" value="UniProtKB-SubCell"/>
</dbReference>
<dbReference type="PROSITE" id="PS01195">
    <property type="entry name" value="PEPT_TRNA_HYDROL_1"/>
    <property type="match status" value="1"/>
</dbReference>
<evidence type="ECO:0000256" key="4">
    <source>
        <dbReference type="ARBA" id="ARBA00022884"/>
    </source>
</evidence>
<protein>
    <recommendedName>
        <fullName evidence="6 7">Peptidyl-tRNA hydrolase</fullName>
        <shortName evidence="7">Pth</shortName>
        <ecNumber evidence="1 7">3.1.1.29</ecNumber>
    </recommendedName>
</protein>
<comment type="function">
    <text evidence="7">Hydrolyzes ribosome-free peptidyl-tRNAs (with 1 or more amino acids incorporated), which drop off the ribosome during protein synthesis, or as a result of ribosome stalling.</text>
</comment>
<dbReference type="InterPro" id="IPR036416">
    <property type="entry name" value="Pept_tRNA_hydro_sf"/>
</dbReference>
<proteinExistence type="inferred from homology"/>
<feature type="active site" description="Proton acceptor" evidence="7">
    <location>
        <position position="43"/>
    </location>
</feature>
<evidence type="ECO:0000256" key="6">
    <source>
        <dbReference type="ARBA" id="ARBA00050038"/>
    </source>
</evidence>
<dbReference type="AlphaFoldDB" id="A0A1I6PP14"/>
<dbReference type="EC" id="3.1.1.29" evidence="1 7"/>
<dbReference type="GO" id="GO:0000049">
    <property type="term" value="F:tRNA binding"/>
    <property type="evidence" value="ECO:0007669"/>
    <property type="project" value="UniProtKB-UniRule"/>
</dbReference>
<dbReference type="Pfam" id="PF01195">
    <property type="entry name" value="Pept_tRNA_hydro"/>
    <property type="match status" value="1"/>
</dbReference>
<dbReference type="SUPFAM" id="SSF53178">
    <property type="entry name" value="Peptidyl-tRNA hydrolase-like"/>
    <property type="match status" value="1"/>
</dbReference>
<feature type="site" description="Stabilizes the basic form of H active site to accept a proton" evidence="7">
    <location>
        <position position="114"/>
    </location>
</feature>
<evidence type="ECO:0000256" key="2">
    <source>
        <dbReference type="ARBA" id="ARBA00022555"/>
    </source>
</evidence>
<feature type="binding site" evidence="7">
    <location>
        <position position="135"/>
    </location>
    <ligand>
        <name>tRNA</name>
        <dbReference type="ChEBI" id="CHEBI:17843"/>
    </ligand>
</feature>
<keyword evidence="4 7" id="KW-0694">RNA-binding</keyword>
<dbReference type="HAMAP" id="MF_00083">
    <property type="entry name" value="Pept_tRNA_hydro_bact"/>
    <property type="match status" value="1"/>
</dbReference>
<dbReference type="PANTHER" id="PTHR17224">
    <property type="entry name" value="PEPTIDYL-TRNA HYDROLASE"/>
    <property type="match status" value="1"/>
</dbReference>
<evidence type="ECO:0000256" key="3">
    <source>
        <dbReference type="ARBA" id="ARBA00022801"/>
    </source>
</evidence>
<evidence type="ECO:0000313" key="10">
    <source>
        <dbReference type="EMBL" id="SFS41952.1"/>
    </source>
</evidence>
<keyword evidence="3 7" id="KW-0378">Hydrolase</keyword>
<comment type="function">
    <text evidence="7">Catalyzes the release of premature peptidyl moieties from peptidyl-tRNA molecules trapped in stalled 50S ribosomal subunits, and thus maintains levels of free tRNAs and 50S ribosomes.</text>
</comment>
<evidence type="ECO:0000313" key="11">
    <source>
        <dbReference type="Proteomes" id="UP000199312"/>
    </source>
</evidence>
<dbReference type="GO" id="GO:0072344">
    <property type="term" value="P:rescue of stalled ribosome"/>
    <property type="evidence" value="ECO:0007669"/>
    <property type="project" value="UniProtKB-UniRule"/>
</dbReference>
<dbReference type="PROSITE" id="PS01196">
    <property type="entry name" value="PEPT_TRNA_HYDROL_2"/>
    <property type="match status" value="1"/>
</dbReference>
<feature type="binding site" evidence="7">
    <location>
        <position position="38"/>
    </location>
    <ligand>
        <name>tRNA</name>
        <dbReference type="ChEBI" id="CHEBI:17843"/>
    </ligand>
</feature>
<reference evidence="11" key="1">
    <citation type="submission" date="2016-10" db="EMBL/GenBank/DDBJ databases">
        <authorList>
            <person name="Varghese N."/>
            <person name="Submissions S."/>
        </authorList>
    </citation>
    <scope>NUCLEOTIDE SEQUENCE [LARGE SCALE GENOMIC DNA]</scope>
    <source>
        <strain evidence="11">DSM 24450</strain>
    </source>
</reference>
<feature type="binding site" evidence="7">
    <location>
        <position position="89"/>
    </location>
    <ligand>
        <name>tRNA</name>
        <dbReference type="ChEBI" id="CHEBI:17843"/>
    </ligand>
</feature>
<dbReference type="EMBL" id="FOZP01000002">
    <property type="protein sequence ID" value="SFS41952.1"/>
    <property type="molecule type" value="Genomic_DNA"/>
</dbReference>
<dbReference type="GO" id="GO:0006515">
    <property type="term" value="P:protein quality control for misfolded or incompletely synthesized proteins"/>
    <property type="evidence" value="ECO:0007669"/>
    <property type="project" value="UniProtKB-UniRule"/>
</dbReference>
<comment type="subcellular location">
    <subcellularLocation>
        <location evidence="7">Cytoplasm</location>
    </subcellularLocation>
</comment>
<dbReference type="GO" id="GO:0004045">
    <property type="term" value="F:peptidyl-tRNA hydrolase activity"/>
    <property type="evidence" value="ECO:0007669"/>
    <property type="project" value="UniProtKB-UniRule"/>
</dbReference>
<comment type="catalytic activity">
    <reaction evidence="7 8">
        <text>an N-acyl-L-alpha-aminoacyl-tRNA + H2O = an N-acyl-L-amino acid + a tRNA + H(+)</text>
        <dbReference type="Rhea" id="RHEA:54448"/>
        <dbReference type="Rhea" id="RHEA-COMP:10123"/>
        <dbReference type="Rhea" id="RHEA-COMP:13883"/>
        <dbReference type="ChEBI" id="CHEBI:15377"/>
        <dbReference type="ChEBI" id="CHEBI:15378"/>
        <dbReference type="ChEBI" id="CHEBI:59874"/>
        <dbReference type="ChEBI" id="CHEBI:78442"/>
        <dbReference type="ChEBI" id="CHEBI:138191"/>
        <dbReference type="EC" id="3.1.1.29"/>
    </reaction>
</comment>
<dbReference type="Gene3D" id="3.40.50.1470">
    <property type="entry name" value="Peptidyl-tRNA hydrolase"/>
    <property type="match status" value="1"/>
</dbReference>
<evidence type="ECO:0000256" key="8">
    <source>
        <dbReference type="RuleBase" id="RU000673"/>
    </source>
</evidence>
<feature type="binding site" evidence="7">
    <location>
        <position position="87"/>
    </location>
    <ligand>
        <name>tRNA</name>
        <dbReference type="ChEBI" id="CHEBI:17843"/>
    </ligand>
</feature>
<evidence type="ECO:0000256" key="7">
    <source>
        <dbReference type="HAMAP-Rule" id="MF_00083"/>
    </source>
</evidence>
<organism evidence="10 11">
    <name type="scientific">Lutibacter maritimus</name>
    <dbReference type="NCBI Taxonomy" id="593133"/>
    <lineage>
        <taxon>Bacteria</taxon>
        <taxon>Pseudomonadati</taxon>
        <taxon>Bacteroidota</taxon>
        <taxon>Flavobacteriia</taxon>
        <taxon>Flavobacteriales</taxon>
        <taxon>Flavobacteriaceae</taxon>
        <taxon>Lutibacter</taxon>
    </lineage>
</organism>
<evidence type="ECO:0000256" key="5">
    <source>
        <dbReference type="ARBA" id="ARBA00038063"/>
    </source>
</evidence>
<comment type="subunit">
    <text evidence="7">Monomer.</text>
</comment>
<keyword evidence="2 7" id="KW-0820">tRNA-binding</keyword>
<feature type="site" description="Discriminates between blocked and unblocked aminoacyl-tRNA" evidence="7">
    <location>
        <position position="33"/>
    </location>
</feature>
<dbReference type="NCBIfam" id="TIGR00447">
    <property type="entry name" value="pth"/>
    <property type="match status" value="1"/>
</dbReference>
<name>A0A1I6PP14_9FLAO</name>
<dbReference type="PANTHER" id="PTHR17224:SF1">
    <property type="entry name" value="PEPTIDYL-TRNA HYDROLASE"/>
    <property type="match status" value="1"/>
</dbReference>
<dbReference type="CDD" id="cd00462">
    <property type="entry name" value="PTH"/>
    <property type="match status" value="1"/>
</dbReference>
<dbReference type="Proteomes" id="UP000199312">
    <property type="component" value="Unassembled WGS sequence"/>
</dbReference>
<keyword evidence="7" id="KW-0963">Cytoplasm</keyword>